<dbReference type="Proteomes" id="UP000075583">
    <property type="component" value="Unassembled WGS sequence"/>
</dbReference>
<dbReference type="STRING" id="279360.MB14_09015"/>
<protein>
    <submittedName>
        <fullName evidence="2">Uncharacterized protein</fullName>
    </submittedName>
</protein>
<evidence type="ECO:0000313" key="2">
    <source>
        <dbReference type="EMBL" id="KYG72175.1"/>
    </source>
</evidence>
<reference evidence="2" key="1">
    <citation type="submission" date="2016-01" db="EMBL/GenBank/DDBJ databases">
        <title>Genome sequencing of Roseivirga ehrenbergii KMM 6017.</title>
        <authorList>
            <person name="Selvaratnam C."/>
            <person name="Thevarajoo S."/>
            <person name="Goh K.M."/>
            <person name="Ee R."/>
            <person name="Chan K.-G."/>
            <person name="Chong C.S."/>
        </authorList>
    </citation>
    <scope>NUCLEOTIDE SEQUENCE [LARGE SCALE GENOMIC DNA]</scope>
    <source>
        <strain evidence="2">KMM 6017</strain>
    </source>
</reference>
<gene>
    <name evidence="2" type="ORF">MB14_09015</name>
</gene>
<evidence type="ECO:0000313" key="3">
    <source>
        <dbReference type="Proteomes" id="UP000075583"/>
    </source>
</evidence>
<feature type="transmembrane region" description="Helical" evidence="1">
    <location>
        <begin position="25"/>
        <end position="43"/>
    </location>
</feature>
<keyword evidence="1" id="KW-0472">Membrane</keyword>
<dbReference type="EMBL" id="LQZQ01000049">
    <property type="protein sequence ID" value="KYG72175.1"/>
    <property type="molecule type" value="Genomic_DNA"/>
</dbReference>
<proteinExistence type="predicted"/>
<evidence type="ECO:0000256" key="1">
    <source>
        <dbReference type="SAM" id="Phobius"/>
    </source>
</evidence>
<organism evidence="2 3">
    <name type="scientific">Roseivirga ehrenbergii (strain DSM 102268 / JCM 13514 / KCTC 12282 / NCIMB 14502 / KMM 6017)</name>
    <dbReference type="NCBI Taxonomy" id="279360"/>
    <lineage>
        <taxon>Bacteria</taxon>
        <taxon>Pseudomonadati</taxon>
        <taxon>Bacteroidota</taxon>
        <taxon>Cytophagia</taxon>
        <taxon>Cytophagales</taxon>
        <taxon>Roseivirgaceae</taxon>
        <taxon>Roseivirga</taxon>
    </lineage>
</organism>
<name>A0A150X0A9_ROSEK</name>
<sequence length="63" mass="6985">MLWVKAKNSKNYFKVGIGVLVERDFFIISLCLNITCFLALLALKLSLMTVASGKGFIEGTMIL</sequence>
<keyword evidence="3" id="KW-1185">Reference proteome</keyword>
<dbReference type="AlphaFoldDB" id="A0A150X0A9"/>
<keyword evidence="1" id="KW-1133">Transmembrane helix</keyword>
<accession>A0A150X0A9</accession>
<comment type="caution">
    <text evidence="2">The sequence shown here is derived from an EMBL/GenBank/DDBJ whole genome shotgun (WGS) entry which is preliminary data.</text>
</comment>
<keyword evidence="1" id="KW-0812">Transmembrane</keyword>